<evidence type="ECO:0000313" key="2">
    <source>
        <dbReference type="EMBL" id="UYV65169.1"/>
    </source>
</evidence>
<dbReference type="Proteomes" id="UP001235939">
    <property type="component" value="Chromosome 03"/>
</dbReference>
<keyword evidence="1" id="KW-0175">Coiled coil</keyword>
<dbReference type="CDD" id="cd09272">
    <property type="entry name" value="RNase_HI_RT_Ty1"/>
    <property type="match status" value="1"/>
</dbReference>
<reference evidence="2 3" key="1">
    <citation type="submission" date="2022-01" db="EMBL/GenBank/DDBJ databases">
        <title>A chromosomal length assembly of Cordylochernes scorpioides.</title>
        <authorList>
            <person name="Zeh D."/>
            <person name="Zeh J."/>
        </authorList>
    </citation>
    <scope>NUCLEOTIDE SEQUENCE [LARGE SCALE GENOMIC DNA]</scope>
    <source>
        <strain evidence="2">IN4F17</strain>
        <tissue evidence="2">Whole Body</tissue>
    </source>
</reference>
<dbReference type="EMBL" id="CP092865">
    <property type="protein sequence ID" value="UYV65169.1"/>
    <property type="molecule type" value="Genomic_DNA"/>
</dbReference>
<name>A0ABY6K9W8_9ARAC</name>
<organism evidence="2 3">
    <name type="scientific">Cordylochernes scorpioides</name>
    <dbReference type="NCBI Taxonomy" id="51811"/>
    <lineage>
        <taxon>Eukaryota</taxon>
        <taxon>Metazoa</taxon>
        <taxon>Ecdysozoa</taxon>
        <taxon>Arthropoda</taxon>
        <taxon>Chelicerata</taxon>
        <taxon>Arachnida</taxon>
        <taxon>Pseudoscorpiones</taxon>
        <taxon>Cheliferoidea</taxon>
        <taxon>Chernetidae</taxon>
        <taxon>Cordylochernes</taxon>
    </lineage>
</organism>
<sequence>MEMEEFLLVYMVDEVDLGYNRRGLTQMPGREEKVVPIFGTLLDQKMEREEALERLKKKRTILRTSLSKYGKRIEEYDVHKECDHEELLGQLSDVYEELRRVDEEIAEASQELLWLLDLLKDLELEQKAPIYFHQDNQSCLKICSSEKVSSRTKHIATKIHHLKDLQKKTVIKMVYCPTGDMKADILTKPLPRPTFEKLRYNLVMSPHSCRGFVG</sequence>
<keyword evidence="3" id="KW-1185">Reference proteome</keyword>
<evidence type="ECO:0000256" key="1">
    <source>
        <dbReference type="SAM" id="Coils"/>
    </source>
</evidence>
<evidence type="ECO:0000313" key="3">
    <source>
        <dbReference type="Proteomes" id="UP001235939"/>
    </source>
</evidence>
<proteinExistence type="predicted"/>
<feature type="coiled-coil region" evidence="1">
    <location>
        <begin position="84"/>
        <end position="125"/>
    </location>
</feature>
<gene>
    <name evidence="2" type="ORF">LAZ67_3003425</name>
</gene>
<accession>A0ABY6K9W8</accession>
<protein>
    <submittedName>
        <fullName evidence="2">Uncharacterized protein</fullName>
    </submittedName>
</protein>